<reference evidence="1 2" key="1">
    <citation type="submission" date="2018-04" db="EMBL/GenBank/DDBJ databases">
        <title>Marixanthomonas spongiae HN-E44 sp. nov., isolated from a marine sponge.</title>
        <authorList>
            <person name="Luo L."/>
            <person name="Zhuang L."/>
        </authorList>
    </citation>
    <scope>NUCLEOTIDE SEQUENCE [LARGE SCALE GENOMIC DNA]</scope>
    <source>
        <strain evidence="1 2">HN-E44</strain>
    </source>
</reference>
<keyword evidence="2" id="KW-1185">Reference proteome</keyword>
<protein>
    <submittedName>
        <fullName evidence="1">Uncharacterized protein</fullName>
    </submittedName>
</protein>
<name>A0A2U0HT36_9FLAO</name>
<evidence type="ECO:0000313" key="1">
    <source>
        <dbReference type="EMBL" id="PVW11997.1"/>
    </source>
</evidence>
<dbReference type="Proteomes" id="UP000245962">
    <property type="component" value="Unassembled WGS sequence"/>
</dbReference>
<dbReference type="AlphaFoldDB" id="A0A2U0HT36"/>
<dbReference type="EMBL" id="QEHR01000017">
    <property type="protein sequence ID" value="PVW11997.1"/>
    <property type="molecule type" value="Genomic_DNA"/>
</dbReference>
<proteinExistence type="predicted"/>
<evidence type="ECO:0000313" key="2">
    <source>
        <dbReference type="Proteomes" id="UP000245962"/>
    </source>
</evidence>
<accession>A0A2U0HT36</accession>
<comment type="caution">
    <text evidence="1">The sequence shown here is derived from an EMBL/GenBank/DDBJ whole genome shotgun (WGS) entry which is preliminary data.</text>
</comment>
<dbReference type="OrthoDB" id="918051at2"/>
<dbReference type="RefSeq" id="WP_116695666.1">
    <property type="nucleotide sequence ID" value="NZ_QEHR01000017.1"/>
</dbReference>
<sequence length="224" mass="26708">MAKNNFEIGDIVTLKSHPLAFQEDGEIDAYVNQIPPLMCVKEVHIEKKKRLYSNEVKKSKIADNVKYLCVYFNQYRMIFEEKYLYQDVLISFKDITFHSKTEKTKKGHITLINEALKYKVADYEFGKRIFFKTYKLEKRKKFKNAGKDSKSTVKTTMTHTSPAFIINGFKPNDQKTIYNPKNGELQRKCSEELFKVIWYNAYQEKFSEEYLPKEFFIDDERIYK</sequence>
<gene>
    <name evidence="1" type="ORF">DDV96_15375</name>
</gene>
<organism evidence="1 2">
    <name type="scientific">Marixanthomonas spongiae</name>
    <dbReference type="NCBI Taxonomy" id="2174845"/>
    <lineage>
        <taxon>Bacteria</taxon>
        <taxon>Pseudomonadati</taxon>
        <taxon>Bacteroidota</taxon>
        <taxon>Flavobacteriia</taxon>
        <taxon>Flavobacteriales</taxon>
        <taxon>Flavobacteriaceae</taxon>
        <taxon>Marixanthomonas</taxon>
    </lineage>
</organism>